<evidence type="ECO:0000256" key="2">
    <source>
        <dbReference type="ARBA" id="ARBA00008540"/>
    </source>
</evidence>
<evidence type="ECO:0000256" key="9">
    <source>
        <dbReference type="RuleBase" id="RU362122"/>
    </source>
</evidence>
<evidence type="ECO:0000256" key="1">
    <source>
        <dbReference type="ARBA" id="ARBA00004651"/>
    </source>
</evidence>
<dbReference type="InterPro" id="IPR004685">
    <property type="entry name" value="Brnchd-chn_aa_trnsp_Livcs"/>
</dbReference>
<organism evidence="10 11">
    <name type="scientific">Megamonas funiformis YIT 11815</name>
    <dbReference type="NCBI Taxonomy" id="742816"/>
    <lineage>
        <taxon>Bacteria</taxon>
        <taxon>Bacillati</taxon>
        <taxon>Bacillota</taxon>
        <taxon>Negativicutes</taxon>
        <taxon>Selenomonadales</taxon>
        <taxon>Selenomonadaceae</taxon>
        <taxon>Megamonas</taxon>
    </lineage>
</organism>
<dbReference type="Proteomes" id="UP000005963">
    <property type="component" value="Unassembled WGS sequence"/>
</dbReference>
<protein>
    <recommendedName>
        <fullName evidence="9">Branched-chain amino acid transport system carrier protein</fullName>
    </recommendedName>
</protein>
<keyword evidence="5 9" id="KW-0812">Transmembrane</keyword>
<sequence length="50" mass="5387">MKKNMKKDILVMGFAMFAIFFGSGNLIFPPIIGLVSGEQVGWAIIGLALT</sequence>
<comment type="similarity">
    <text evidence="2 9">Belongs to the branched chain amino acid transporter family.</text>
</comment>
<keyword evidence="8 9" id="KW-0472">Membrane</keyword>
<comment type="caution">
    <text evidence="9">Lacks conserved residue(s) required for the propagation of feature annotation.</text>
</comment>
<evidence type="ECO:0000256" key="8">
    <source>
        <dbReference type="ARBA" id="ARBA00023136"/>
    </source>
</evidence>
<name>A0ABP2NMJ7_9FIRM</name>
<proteinExistence type="inferred from homology"/>
<evidence type="ECO:0000313" key="10">
    <source>
        <dbReference type="EMBL" id="EHR38855.1"/>
    </source>
</evidence>
<feature type="transmembrane region" description="Helical" evidence="9">
    <location>
        <begin position="9"/>
        <end position="32"/>
    </location>
</feature>
<gene>
    <name evidence="10" type="ORF">HMPREF9454_00401</name>
</gene>
<evidence type="ECO:0000256" key="6">
    <source>
        <dbReference type="ARBA" id="ARBA00022970"/>
    </source>
</evidence>
<evidence type="ECO:0000256" key="3">
    <source>
        <dbReference type="ARBA" id="ARBA00022448"/>
    </source>
</evidence>
<keyword evidence="3 9" id="KW-0813">Transport</keyword>
<evidence type="ECO:0000313" key="11">
    <source>
        <dbReference type="Proteomes" id="UP000005963"/>
    </source>
</evidence>
<evidence type="ECO:0000256" key="7">
    <source>
        <dbReference type="ARBA" id="ARBA00022989"/>
    </source>
</evidence>
<evidence type="ECO:0000256" key="5">
    <source>
        <dbReference type="ARBA" id="ARBA00022692"/>
    </source>
</evidence>
<evidence type="ECO:0000256" key="4">
    <source>
        <dbReference type="ARBA" id="ARBA00022475"/>
    </source>
</evidence>
<accession>A0ABP2NMJ7</accession>
<dbReference type="Pfam" id="PF05525">
    <property type="entry name" value="Branch_AA_trans"/>
    <property type="match status" value="1"/>
</dbReference>
<keyword evidence="7 9" id="KW-1133">Transmembrane helix</keyword>
<dbReference type="PANTHER" id="PTHR30588">
    <property type="entry name" value="BRANCHED-CHAIN AMINO ACID TRANSPORT SYSTEM 2 CARRIER PROTEIN"/>
    <property type="match status" value="1"/>
</dbReference>
<dbReference type="EMBL" id="ADMB01000019">
    <property type="protein sequence ID" value="EHR38855.1"/>
    <property type="molecule type" value="Genomic_DNA"/>
</dbReference>
<keyword evidence="11" id="KW-1185">Reference proteome</keyword>
<comment type="subcellular location">
    <subcellularLocation>
        <location evidence="1 9">Cell membrane</location>
        <topology evidence="1 9">Multi-pass membrane protein</topology>
    </subcellularLocation>
</comment>
<keyword evidence="6 9" id="KW-0029">Amino-acid transport</keyword>
<comment type="function">
    <text evidence="9">Component of the transport system for branched-chain amino acids.</text>
</comment>
<keyword evidence="4" id="KW-1003">Cell membrane</keyword>
<comment type="caution">
    <text evidence="10">The sequence shown here is derived from an EMBL/GenBank/DDBJ whole genome shotgun (WGS) entry which is preliminary data.</text>
</comment>
<feature type="non-terminal residue" evidence="10">
    <location>
        <position position="50"/>
    </location>
</feature>
<reference evidence="10 11" key="1">
    <citation type="submission" date="2012-01" db="EMBL/GenBank/DDBJ databases">
        <title>The Genome Sequence of Megamonas funiformis YIT 11815.</title>
        <authorList>
            <consortium name="The Broad Institute Genome Sequencing Platform"/>
            <person name="Earl A."/>
            <person name="Ward D."/>
            <person name="Feldgarden M."/>
            <person name="Gevers D."/>
            <person name="Morotomi M."/>
            <person name="Young S.K."/>
            <person name="Zeng Q."/>
            <person name="Gargeya S."/>
            <person name="Fitzgerald M."/>
            <person name="Haas B."/>
            <person name="Abouelleil A."/>
            <person name="Alvarado L."/>
            <person name="Arachchi H.M."/>
            <person name="Berlin A."/>
            <person name="Chapman S.B."/>
            <person name="Gearin G."/>
            <person name="Goldberg J."/>
            <person name="Griggs A."/>
            <person name="Gujja S."/>
            <person name="Hansen M."/>
            <person name="Heiman D."/>
            <person name="Howarth C."/>
            <person name="Larimer J."/>
            <person name="Lui A."/>
            <person name="MacDonald P.J.P."/>
            <person name="McCowen C."/>
            <person name="Montmayeur A."/>
            <person name="Murphy C."/>
            <person name="Neiman D."/>
            <person name="Pearson M."/>
            <person name="Priest M."/>
            <person name="Roberts A."/>
            <person name="Saif S."/>
            <person name="Shea T."/>
            <person name="Sisk P."/>
            <person name="Stolte C."/>
            <person name="Sykes S."/>
            <person name="Wortman J."/>
            <person name="Nusbaum C."/>
            <person name="Birren B."/>
        </authorList>
    </citation>
    <scope>NUCLEOTIDE SEQUENCE [LARGE SCALE GENOMIC DNA]</scope>
    <source>
        <strain evidence="10 11">YIT 11815</strain>
    </source>
</reference>
<dbReference type="PANTHER" id="PTHR30588:SF0">
    <property type="entry name" value="BRANCHED-CHAIN AMINO ACID PERMEASE BRNQ"/>
    <property type="match status" value="1"/>
</dbReference>